<dbReference type="Pfam" id="PF22669">
    <property type="entry name" value="Exo_endo_phos2"/>
    <property type="match status" value="1"/>
</dbReference>
<feature type="compositionally biased region" description="Acidic residues" evidence="1">
    <location>
        <begin position="47"/>
        <end position="60"/>
    </location>
</feature>
<reference evidence="3" key="1">
    <citation type="submission" date="2014-11" db="EMBL/GenBank/DDBJ databases">
        <authorList>
            <person name="Otto D Thomas"/>
            <person name="Naeem Raeece"/>
        </authorList>
    </citation>
    <scope>NUCLEOTIDE SEQUENCE</scope>
</reference>
<feature type="compositionally biased region" description="Pro residues" evidence="1">
    <location>
        <begin position="443"/>
        <end position="456"/>
    </location>
</feature>
<organism evidence="3">
    <name type="scientific">Chromera velia CCMP2878</name>
    <dbReference type="NCBI Taxonomy" id="1169474"/>
    <lineage>
        <taxon>Eukaryota</taxon>
        <taxon>Sar</taxon>
        <taxon>Alveolata</taxon>
        <taxon>Colpodellida</taxon>
        <taxon>Chromeraceae</taxon>
        <taxon>Chromera</taxon>
    </lineage>
</organism>
<feature type="compositionally biased region" description="Low complexity" evidence="1">
    <location>
        <begin position="571"/>
        <end position="581"/>
    </location>
</feature>
<feature type="compositionally biased region" description="Polar residues" evidence="1">
    <location>
        <begin position="718"/>
        <end position="730"/>
    </location>
</feature>
<feature type="compositionally biased region" description="Basic and acidic residues" evidence="1">
    <location>
        <begin position="869"/>
        <end position="882"/>
    </location>
</feature>
<feature type="domain" description="Inositol polyphosphate-related phosphatase" evidence="2">
    <location>
        <begin position="121"/>
        <end position="443"/>
    </location>
</feature>
<evidence type="ECO:0000259" key="2">
    <source>
        <dbReference type="SMART" id="SM00128"/>
    </source>
</evidence>
<dbReference type="Gene3D" id="3.60.10.10">
    <property type="entry name" value="Endonuclease/exonuclease/phosphatase"/>
    <property type="match status" value="1"/>
</dbReference>
<gene>
    <name evidence="3" type="ORF">Cvel_2365</name>
</gene>
<dbReference type="AlphaFoldDB" id="A0A0G4IDV9"/>
<feature type="region of interest" description="Disordered" evidence="1">
    <location>
        <begin position="601"/>
        <end position="621"/>
    </location>
</feature>
<sequence>MGGVGMKIRAPDIPKSLGDLGDPSDLGDEPLLPPVPVAQTAGVVPVEEPESLEEKGDFEEPPMTVPRFLGPVFPMNPHSTISDLSPTRPSLSERVCSEGERVMQTLESPAVPTEEDKQTCADLRVLVTTWNLGGTMPGEALGSLIGTQMDAHPNLIVLCLQETVNERDRKELNCLNCLCDFEDREKREKERELERWVKAGFREGDGDSEKYKKVEEVSMVGLHLLIFAKDETVNLVRDVKADFVKTGWYGALGNKGAVRVRLLLGEQSLCFLNVHLPSGQNAAEERLAAFRRIWEEKIKIGVTTGGERNCSDVAVSSHDVVILGGDFNFRRLPKQKGSWNSEALYGCDEFDTLQRTKYPFSTVTEFSRTFAPTYKYKKNIQPPRGAPITETLDLSRDPSWTDRVLFRGQAATCVHYQSHPEFHCSDHKPVSALFRVQTTQRAPAPPSPPNSLPSPPDRTGMPFPCLPVSSVSLPVHEGDPGPGPLPETAVENEGANEDEGTDPSFPFPEGGEIESDFFSEKASTVCPNAESTVCPSDVWTDSFSDGSLDSSESDESFRFALTESVDHENTNSESSEATSGDLLEEEERLLSSFHLSLDVLSDTTERSPQNQFPSGSTSPICVERMEERASTAPEDVRFPSVSHDVEQFSGQMNVLVQQQVRTPQSPVTLSPEEEEREGTVKMGRKEMGPDSAFNLWEGGEGSHRDATAGKGQFVDGKSSPTWTTESLNESSLKKDTAESVDRASIGSPQKCPKPKRPRGMFVGLRRSSGPGAEVTKAPLETVGDSNGVTADGQAQAPSAIPLRLVTQKRSKPKSSRSSSFGIGLMQALRLQLSHGRERRTRWSFTSTQMASPSTNPLTSTFPEVKTAAPKKEETFSDQKEIETPTTPLNTEGRHSASPGEQRLPMWMRALFGSAGKRQQ</sequence>
<dbReference type="GO" id="GO:0004439">
    <property type="term" value="F:phosphatidylinositol-4,5-bisphosphate 5-phosphatase activity"/>
    <property type="evidence" value="ECO:0007669"/>
    <property type="project" value="TreeGrafter"/>
</dbReference>
<feature type="compositionally biased region" description="Polar residues" evidence="1">
    <location>
        <begin position="606"/>
        <end position="619"/>
    </location>
</feature>
<accession>A0A0G4IDV9</accession>
<dbReference type="VEuPathDB" id="CryptoDB:Cvel_2365"/>
<dbReference type="PANTHER" id="PTHR11200:SF275">
    <property type="entry name" value="LD06095P"/>
    <property type="match status" value="1"/>
</dbReference>
<dbReference type="InterPro" id="IPR046985">
    <property type="entry name" value="IP5"/>
</dbReference>
<feature type="region of interest" description="Disordered" evidence="1">
    <location>
        <begin position="660"/>
        <end position="759"/>
    </location>
</feature>
<dbReference type="InterPro" id="IPR036691">
    <property type="entry name" value="Endo/exonu/phosph_ase_sf"/>
</dbReference>
<feature type="region of interest" description="Disordered" evidence="1">
    <location>
        <begin position="1"/>
        <end position="62"/>
    </location>
</feature>
<protein>
    <recommendedName>
        <fullName evidence="2">Inositol polyphosphate-related phosphatase domain-containing protein</fullName>
    </recommendedName>
</protein>
<feature type="compositionally biased region" description="Basic and acidic residues" evidence="1">
    <location>
        <begin position="731"/>
        <end position="741"/>
    </location>
</feature>
<feature type="compositionally biased region" description="Polar residues" evidence="1">
    <location>
        <begin position="842"/>
        <end position="861"/>
    </location>
</feature>
<dbReference type="EMBL" id="CDMZ01005876">
    <property type="protein sequence ID" value="CEM55425.1"/>
    <property type="molecule type" value="Genomic_DNA"/>
</dbReference>
<proteinExistence type="predicted"/>
<evidence type="ECO:0000256" key="1">
    <source>
        <dbReference type="SAM" id="MobiDB-lite"/>
    </source>
</evidence>
<feature type="compositionally biased region" description="Basic and acidic residues" evidence="1">
    <location>
        <begin position="677"/>
        <end position="688"/>
    </location>
</feature>
<feature type="region of interest" description="Disordered" evidence="1">
    <location>
        <begin position="544"/>
        <end position="586"/>
    </location>
</feature>
<dbReference type="SUPFAM" id="SSF56219">
    <property type="entry name" value="DNase I-like"/>
    <property type="match status" value="1"/>
</dbReference>
<name>A0A0G4IDV9_9ALVE</name>
<dbReference type="PANTHER" id="PTHR11200">
    <property type="entry name" value="INOSITOL 5-PHOSPHATASE"/>
    <property type="match status" value="1"/>
</dbReference>
<evidence type="ECO:0000313" key="3">
    <source>
        <dbReference type="EMBL" id="CEM55425.1"/>
    </source>
</evidence>
<feature type="region of interest" description="Disordered" evidence="1">
    <location>
        <begin position="438"/>
        <end position="513"/>
    </location>
</feature>
<dbReference type="SMART" id="SM00128">
    <property type="entry name" value="IPPc"/>
    <property type="match status" value="1"/>
</dbReference>
<dbReference type="InterPro" id="IPR000300">
    <property type="entry name" value="IPPc"/>
</dbReference>
<feature type="region of interest" description="Disordered" evidence="1">
    <location>
        <begin position="839"/>
        <end position="919"/>
    </location>
</feature>
<dbReference type="GO" id="GO:0046856">
    <property type="term" value="P:phosphatidylinositol dephosphorylation"/>
    <property type="evidence" value="ECO:0007669"/>
    <property type="project" value="InterPro"/>
</dbReference>